<organism evidence="12 13">
    <name type="scientific">Panagrolaimus davidi</name>
    <dbReference type="NCBI Taxonomy" id="227884"/>
    <lineage>
        <taxon>Eukaryota</taxon>
        <taxon>Metazoa</taxon>
        <taxon>Ecdysozoa</taxon>
        <taxon>Nematoda</taxon>
        <taxon>Chromadorea</taxon>
        <taxon>Rhabditida</taxon>
        <taxon>Tylenchina</taxon>
        <taxon>Panagrolaimomorpha</taxon>
        <taxon>Panagrolaimoidea</taxon>
        <taxon>Panagrolaimidae</taxon>
        <taxon>Panagrolaimus</taxon>
    </lineage>
</organism>
<evidence type="ECO:0000256" key="8">
    <source>
        <dbReference type="ARBA" id="ARBA00023201"/>
    </source>
</evidence>
<keyword evidence="8" id="KW-0739">Sodium transport</keyword>
<keyword evidence="10" id="KW-0732">Signal</keyword>
<feature type="transmembrane region" description="Helical" evidence="9">
    <location>
        <begin position="305"/>
        <end position="332"/>
    </location>
</feature>
<dbReference type="InterPro" id="IPR004709">
    <property type="entry name" value="NaH_exchanger"/>
</dbReference>
<dbReference type="InterPro" id="IPR006153">
    <property type="entry name" value="Cation/H_exchanger_TM"/>
</dbReference>
<sequence length="341" mass="37930">MGRNFKSNFIITLLILSLTLNLTLSNPILNETTLISEHVKDAIDQAIFSKSNLTNISWDPNPVGNKPPALHLPNNLTVIIEDNSHIFEEKHQHSVHVFSFKFEYVKAELVLCTFIILIGLFKLIYHEMPFIKDWLPESCCLIALGCAIGGFIRFVAGNESAQAVRFLEFDSKVFFFFLLPPIILEAAYDLNDKAFVNNLGTIILYAVVGTVLNIFIIGGGLILCGWLGFFGTFGIHALDTLIFASLIAAVDPVAVLAIFKEVGVNKVLYFMVFGESLLNDAVTVVCYNLIGEFKNLETIRLYDCFLGFVAFLCVSFGGLIIGLFMGIFSSFITKFTRHVRG</sequence>
<keyword evidence="2" id="KW-0813">Transport</keyword>
<evidence type="ECO:0000256" key="3">
    <source>
        <dbReference type="ARBA" id="ARBA00022692"/>
    </source>
</evidence>
<dbReference type="AlphaFoldDB" id="A0A914QAR9"/>
<dbReference type="Pfam" id="PF00999">
    <property type="entry name" value="Na_H_Exchanger"/>
    <property type="match status" value="1"/>
</dbReference>
<name>A0A914QAR9_9BILA</name>
<dbReference type="GO" id="GO:0015385">
    <property type="term" value="F:sodium:proton antiporter activity"/>
    <property type="evidence" value="ECO:0007669"/>
    <property type="project" value="InterPro"/>
</dbReference>
<keyword evidence="7 9" id="KW-0472">Membrane</keyword>
<dbReference type="GO" id="GO:0051453">
    <property type="term" value="P:regulation of intracellular pH"/>
    <property type="evidence" value="ECO:0007669"/>
    <property type="project" value="TreeGrafter"/>
</dbReference>
<dbReference type="InterPro" id="IPR018422">
    <property type="entry name" value="Cation/H_exchanger_CPA1"/>
</dbReference>
<evidence type="ECO:0000259" key="11">
    <source>
        <dbReference type="Pfam" id="PF00999"/>
    </source>
</evidence>
<feature type="transmembrane region" description="Helical" evidence="9">
    <location>
        <begin position="202"/>
        <end position="229"/>
    </location>
</feature>
<keyword evidence="3 9" id="KW-0812">Transmembrane</keyword>
<accession>A0A914QAR9</accession>
<evidence type="ECO:0000256" key="10">
    <source>
        <dbReference type="SAM" id="SignalP"/>
    </source>
</evidence>
<evidence type="ECO:0000313" key="13">
    <source>
        <dbReference type="WBParaSite" id="PDA_v2.g28279.t1"/>
    </source>
</evidence>
<keyword evidence="5" id="KW-0915">Sodium</keyword>
<dbReference type="GO" id="GO:0005886">
    <property type="term" value="C:plasma membrane"/>
    <property type="evidence" value="ECO:0007669"/>
    <property type="project" value="TreeGrafter"/>
</dbReference>
<evidence type="ECO:0000256" key="9">
    <source>
        <dbReference type="SAM" id="Phobius"/>
    </source>
</evidence>
<evidence type="ECO:0000256" key="6">
    <source>
        <dbReference type="ARBA" id="ARBA00023065"/>
    </source>
</evidence>
<feature type="transmembrane region" description="Helical" evidence="9">
    <location>
        <begin position="173"/>
        <end position="190"/>
    </location>
</feature>
<feature type="transmembrane region" description="Helical" evidence="9">
    <location>
        <begin position="134"/>
        <end position="153"/>
    </location>
</feature>
<dbReference type="WBParaSite" id="PDA_v2.g28279.t1">
    <property type="protein sequence ID" value="PDA_v2.g28279.t1"/>
    <property type="gene ID" value="PDA_v2.g28279"/>
</dbReference>
<dbReference type="PRINTS" id="PR01084">
    <property type="entry name" value="NAHEXCHNGR"/>
</dbReference>
<dbReference type="GO" id="GO:0015386">
    <property type="term" value="F:potassium:proton antiporter activity"/>
    <property type="evidence" value="ECO:0007669"/>
    <property type="project" value="TreeGrafter"/>
</dbReference>
<dbReference type="PANTHER" id="PTHR10110:SF126">
    <property type="entry name" value="NA(+)_H(+) EXCHANGER PROTEIN 7"/>
    <property type="match status" value="1"/>
</dbReference>
<dbReference type="Gene3D" id="6.10.140.1330">
    <property type="match status" value="1"/>
</dbReference>
<protein>
    <submittedName>
        <fullName evidence="13">Cation/H+ exchanger domain-containing protein</fullName>
    </submittedName>
</protein>
<reference evidence="13" key="1">
    <citation type="submission" date="2022-11" db="UniProtKB">
        <authorList>
            <consortium name="WormBaseParasite"/>
        </authorList>
    </citation>
    <scope>IDENTIFICATION</scope>
</reference>
<feature type="domain" description="Cation/H+ exchanger transmembrane" evidence="11">
    <location>
        <begin position="123"/>
        <end position="338"/>
    </location>
</feature>
<feature type="chain" id="PRO_5037432967" evidence="10">
    <location>
        <begin position="26"/>
        <end position="341"/>
    </location>
</feature>
<feature type="transmembrane region" description="Helical" evidence="9">
    <location>
        <begin position="104"/>
        <end position="125"/>
    </location>
</feature>
<feature type="signal peptide" evidence="10">
    <location>
        <begin position="1"/>
        <end position="25"/>
    </location>
</feature>
<keyword evidence="12" id="KW-1185">Reference proteome</keyword>
<keyword evidence="4 9" id="KW-1133">Transmembrane helix</keyword>
<evidence type="ECO:0000256" key="2">
    <source>
        <dbReference type="ARBA" id="ARBA00022448"/>
    </source>
</evidence>
<evidence type="ECO:0000313" key="12">
    <source>
        <dbReference type="Proteomes" id="UP000887578"/>
    </source>
</evidence>
<evidence type="ECO:0000256" key="7">
    <source>
        <dbReference type="ARBA" id="ARBA00023136"/>
    </source>
</evidence>
<evidence type="ECO:0000256" key="1">
    <source>
        <dbReference type="ARBA" id="ARBA00004141"/>
    </source>
</evidence>
<dbReference type="GO" id="GO:0098719">
    <property type="term" value="P:sodium ion import across plasma membrane"/>
    <property type="evidence" value="ECO:0007669"/>
    <property type="project" value="TreeGrafter"/>
</dbReference>
<dbReference type="Proteomes" id="UP000887578">
    <property type="component" value="Unplaced"/>
</dbReference>
<feature type="transmembrane region" description="Helical" evidence="9">
    <location>
        <begin position="268"/>
        <end position="290"/>
    </location>
</feature>
<feature type="transmembrane region" description="Helical" evidence="9">
    <location>
        <begin position="241"/>
        <end position="259"/>
    </location>
</feature>
<evidence type="ECO:0000256" key="5">
    <source>
        <dbReference type="ARBA" id="ARBA00023053"/>
    </source>
</evidence>
<comment type="subcellular location">
    <subcellularLocation>
        <location evidence="1">Membrane</location>
        <topology evidence="1">Multi-pass membrane protein</topology>
    </subcellularLocation>
</comment>
<evidence type="ECO:0000256" key="4">
    <source>
        <dbReference type="ARBA" id="ARBA00022989"/>
    </source>
</evidence>
<keyword evidence="6" id="KW-0406">Ion transport</keyword>
<dbReference type="PANTHER" id="PTHR10110">
    <property type="entry name" value="SODIUM/HYDROGEN EXCHANGER"/>
    <property type="match status" value="1"/>
</dbReference>
<proteinExistence type="predicted"/>